<feature type="compositionally biased region" description="Low complexity" evidence="1">
    <location>
        <begin position="479"/>
        <end position="490"/>
    </location>
</feature>
<accession>A0A1Y5P8X5</accession>
<feature type="compositionally biased region" description="Polar residues" evidence="1">
    <location>
        <begin position="451"/>
        <end position="464"/>
    </location>
</feature>
<evidence type="ECO:0000256" key="1">
    <source>
        <dbReference type="SAM" id="MobiDB-lite"/>
    </source>
</evidence>
<feature type="compositionally biased region" description="Basic residues" evidence="1">
    <location>
        <begin position="468"/>
        <end position="478"/>
    </location>
</feature>
<evidence type="ECO:0000313" key="2">
    <source>
        <dbReference type="EMBL" id="SBS73769.1"/>
    </source>
</evidence>
<dbReference type="AlphaFoldDB" id="A0A1Y5P8X5"/>
<organism evidence="2">
    <name type="scientific">uncultured Mycobacterium sp</name>
    <dbReference type="NCBI Taxonomy" id="171292"/>
    <lineage>
        <taxon>Bacteria</taxon>
        <taxon>Bacillati</taxon>
        <taxon>Actinomycetota</taxon>
        <taxon>Actinomycetes</taxon>
        <taxon>Mycobacteriales</taxon>
        <taxon>Mycobacteriaceae</taxon>
        <taxon>Mycobacterium</taxon>
        <taxon>environmental samples</taxon>
    </lineage>
</organism>
<feature type="region of interest" description="Disordered" evidence="1">
    <location>
        <begin position="451"/>
        <end position="529"/>
    </location>
</feature>
<proteinExistence type="predicted"/>
<dbReference type="EMBL" id="FLQS01000010">
    <property type="protein sequence ID" value="SBS73769.1"/>
    <property type="molecule type" value="Genomic_DNA"/>
</dbReference>
<evidence type="ECO:0008006" key="3">
    <source>
        <dbReference type="Google" id="ProtNLM"/>
    </source>
</evidence>
<sequence>MASNELAVWNADIQSGDRRRVAKAARRIADEKAKVPPEWIFTRCDKFWRPAFSEMGPDIIEASGTDPRNASGSAMIKLKSGSTHNAYLAECSKTFVGVKVETAGIKMPYYVKKHSQKYENSAWTYTSELAGIADIFKYLIIFPTWFLPIQVQPISHAVLAGPIVTVLESVISECALRIQSGIMDFFNNALSLNPDMRTWVGTMLQALNRDGLTLEALHRMLRTPMYVVRGNPFLDGSPLWAKTVRMVPLSEVIEEATQSYGIDVSIELWEVGDPQPDAFAHLDQPTYVVRVRDRTQIVGPTKTIIDSVLRTAVDLSGSLGVMFGPLIKGVPGMEGVFVAPALGINYHEPWTYLVAPDPGEDGSVLTCEIVDHTQTGWQHIIGGKSPKWLNDLINAWFSFVIDAVQIVLGFTGIPSDLLSGFLNVGAPPGNWGGTDIHPGTMLSSRSRCSSYTTGAVPTARTTRPWNRCTRRDRHRTTSRRSSPSSRSSGSRGAGPRHKSRSATTRFTRSAARCSRANCSRWSTRAAPRC</sequence>
<protein>
    <recommendedName>
        <fullName evidence="3">Minor tail protein</fullName>
    </recommendedName>
</protein>
<gene>
    <name evidence="2" type="ORF">MHPYR_180049</name>
</gene>
<name>A0A1Y5P8X5_9MYCO</name>
<reference evidence="2" key="1">
    <citation type="submission" date="2016-03" db="EMBL/GenBank/DDBJ databases">
        <authorList>
            <person name="Ploux O."/>
        </authorList>
    </citation>
    <scope>NUCLEOTIDE SEQUENCE</scope>
    <source>
        <strain evidence="2">UC10</strain>
    </source>
</reference>